<dbReference type="PANTHER" id="PTHR46112">
    <property type="entry name" value="AMINOPEPTIDASE"/>
    <property type="match status" value="1"/>
</dbReference>
<dbReference type="CDD" id="cd01066">
    <property type="entry name" value="APP_MetAP"/>
    <property type="match status" value="1"/>
</dbReference>
<dbReference type="InterPro" id="IPR036005">
    <property type="entry name" value="Creatinase/aminopeptidase-like"/>
</dbReference>
<evidence type="ECO:0000313" key="4">
    <source>
        <dbReference type="Proteomes" id="UP000324797"/>
    </source>
</evidence>
<dbReference type="SUPFAM" id="SSF53092">
    <property type="entry name" value="Creatinase/prolidase N-terminal domain"/>
    <property type="match status" value="1"/>
</dbReference>
<evidence type="ECO:0000313" key="3">
    <source>
        <dbReference type="EMBL" id="TYO60827.1"/>
    </source>
</evidence>
<dbReference type="Gene3D" id="3.90.230.10">
    <property type="entry name" value="Creatinase/methionine aminopeptidase superfamily"/>
    <property type="match status" value="1"/>
</dbReference>
<dbReference type="AlphaFoldDB" id="A0A5S4YBE5"/>
<dbReference type="InterPro" id="IPR000587">
    <property type="entry name" value="Creatinase_N"/>
</dbReference>
<proteinExistence type="predicted"/>
<feature type="domain" description="Peptidase M24" evidence="1">
    <location>
        <begin position="179"/>
        <end position="383"/>
    </location>
</feature>
<evidence type="ECO:0000259" key="1">
    <source>
        <dbReference type="Pfam" id="PF00557"/>
    </source>
</evidence>
<dbReference type="InterPro" id="IPR029149">
    <property type="entry name" value="Creatin/AminoP/Spt16_N"/>
</dbReference>
<dbReference type="Proteomes" id="UP000324797">
    <property type="component" value="Unassembled WGS sequence"/>
</dbReference>
<dbReference type="InterPro" id="IPR050659">
    <property type="entry name" value="Peptidase_M24B"/>
</dbReference>
<dbReference type="EMBL" id="VSTH01000271">
    <property type="protein sequence ID" value="TYO60827.1"/>
    <property type="molecule type" value="Genomic_DNA"/>
</dbReference>
<dbReference type="Pfam" id="PF00557">
    <property type="entry name" value="Peptidase_M24"/>
    <property type="match status" value="1"/>
</dbReference>
<organism evidence="3 4">
    <name type="scientific">Bradyrhizobium hipponense</name>
    <dbReference type="NCBI Taxonomy" id="2605638"/>
    <lineage>
        <taxon>Bacteria</taxon>
        <taxon>Pseudomonadati</taxon>
        <taxon>Pseudomonadota</taxon>
        <taxon>Alphaproteobacteria</taxon>
        <taxon>Hyphomicrobiales</taxon>
        <taxon>Nitrobacteraceae</taxon>
        <taxon>Bradyrhizobium</taxon>
    </lineage>
</organism>
<dbReference type="Gene3D" id="3.40.350.10">
    <property type="entry name" value="Creatinase/prolidase N-terminal domain"/>
    <property type="match status" value="1"/>
</dbReference>
<dbReference type="PANTHER" id="PTHR46112:SF2">
    <property type="entry name" value="XAA-PRO AMINOPEPTIDASE P-RELATED"/>
    <property type="match status" value="1"/>
</dbReference>
<gene>
    <name evidence="3" type="ORF">FXV83_41700</name>
</gene>
<dbReference type="InterPro" id="IPR000994">
    <property type="entry name" value="Pept_M24"/>
</dbReference>
<comment type="caution">
    <text evidence="3">The sequence shown here is derived from an EMBL/GenBank/DDBJ whole genome shotgun (WGS) entry which is preliminary data.</text>
</comment>
<name>A0A5S4YBE5_9BRAD</name>
<evidence type="ECO:0000259" key="2">
    <source>
        <dbReference type="Pfam" id="PF01321"/>
    </source>
</evidence>
<keyword evidence="4" id="KW-1185">Reference proteome</keyword>
<dbReference type="SUPFAM" id="SSF55920">
    <property type="entry name" value="Creatinase/aminopeptidase"/>
    <property type="match status" value="1"/>
</dbReference>
<feature type="domain" description="Creatinase N-terminal" evidence="2">
    <location>
        <begin position="27"/>
        <end position="169"/>
    </location>
</feature>
<accession>A0A5S4YBE5</accession>
<sequence length="400" mass="43895">MLVTSTITPTQEKVAMPAFGQQEYRERTARLRQSMTKAGMDALLVLNESNMNYLTGYEGFSDYVPQLALVRQDEEDPWLILREMDIACATASSYLSQSRVLSYPETYIGSSQRTAWQPISEMIREHIKSNRIGIELTARLFGVKAHAALSNNLDLSKSIDADGMIAALKAVKSPAELAYMEQAGKIADKAMQAGRLAIAVGARECDVAAAVNHALSAGTPEYPGGANRFPLTMPVGSPANAPHIKWSDGSYKLDCQTNFELGAFRHRYCCGLSRTVFLGEPSARSRHVHQACLDGFLAAFDAIQPGATCGDVERAFRAVFHPRGVRKESRIGYSIGIDWTDGGPSFQEGDETIIQPNMTFHLLIGIWEKDDGYIFSETVRVTETGAKSLSSMSRDLLVNH</sequence>
<protein>
    <submittedName>
        <fullName evidence="3">M24 family metallopeptidase</fullName>
    </submittedName>
</protein>
<reference evidence="3 4" key="1">
    <citation type="submission" date="2019-08" db="EMBL/GenBank/DDBJ databases">
        <title>Bradyrhizobium hipponensis sp. nov., a rhizobium isolated from a Lupinus angustifolius root nodule in Tunisia.</title>
        <authorList>
            <person name="Off K."/>
            <person name="Rejili M."/>
            <person name="Mars M."/>
            <person name="Brachmann A."/>
            <person name="Marin M."/>
        </authorList>
    </citation>
    <scope>NUCLEOTIDE SEQUENCE [LARGE SCALE GENOMIC DNA]</scope>
    <source>
        <strain evidence="4">aSej3</strain>
    </source>
</reference>
<dbReference type="Pfam" id="PF01321">
    <property type="entry name" value="Creatinase_N"/>
    <property type="match status" value="1"/>
</dbReference>